<dbReference type="Proteomes" id="UP000467488">
    <property type="component" value="Chromosome"/>
</dbReference>
<dbReference type="EMBL" id="AP022360">
    <property type="protein sequence ID" value="BBU83199.1"/>
    <property type="molecule type" value="Genomic_DNA"/>
</dbReference>
<gene>
    <name evidence="1" type="ORF">EIMP300_45990</name>
</gene>
<organism evidence="1 2">
    <name type="scientific">Escherichia coli</name>
    <dbReference type="NCBI Taxonomy" id="562"/>
    <lineage>
        <taxon>Bacteria</taxon>
        <taxon>Pseudomonadati</taxon>
        <taxon>Pseudomonadota</taxon>
        <taxon>Gammaproteobacteria</taxon>
        <taxon>Enterobacterales</taxon>
        <taxon>Enterobacteriaceae</taxon>
        <taxon>Escherichia</taxon>
    </lineage>
</organism>
<dbReference type="AlphaFoldDB" id="A0A8S0FU81"/>
<accession>A0A8S0FU81</accession>
<evidence type="ECO:0008006" key="3">
    <source>
        <dbReference type="Google" id="ProtNLM"/>
    </source>
</evidence>
<reference evidence="1 2" key="1">
    <citation type="submission" date="2020-01" db="EMBL/GenBank/DDBJ databases">
        <title>Dynamics of blaIMP-6 dissemination in carbapenem resistant Enterobacteriacea isolated from regional surveillance in Osaka, Japan.</title>
        <authorList>
            <person name="Abe R."/>
            <person name="Akeda Y."/>
            <person name="Sugawara Y."/>
            <person name="Yamamoto N."/>
            <person name="Tomono K."/>
            <person name="Takeuchi D."/>
            <person name="Kawahara R."/>
            <person name="Hamada S."/>
        </authorList>
    </citation>
    <scope>NUCLEOTIDE SEQUENCE [LARGE SCALE GENOMIC DNA]</scope>
    <source>
        <strain evidence="1 2">E300</strain>
    </source>
</reference>
<evidence type="ECO:0000313" key="1">
    <source>
        <dbReference type="EMBL" id="BBU83199.1"/>
    </source>
</evidence>
<sequence>MKTIDMSLLPPPAFVKTPLFSDVKSNLLSELQILYPQFNALLESDPAVKLLEIVAYREIIITARVNQGMLAVLLAFAKGSDLDQIGANFDCLRLLITPANPDVIPPTEAVYESDDEYDTTPNTAIMVCAEYCRQYERL</sequence>
<name>A0A8S0FU81_ECOLX</name>
<proteinExistence type="predicted"/>
<evidence type="ECO:0000313" key="2">
    <source>
        <dbReference type="Proteomes" id="UP000467488"/>
    </source>
</evidence>
<protein>
    <recommendedName>
        <fullName evidence="3">Baseplate assembly protein</fullName>
    </recommendedName>
</protein>